<dbReference type="Gene3D" id="3.30.1110.10">
    <property type="match status" value="1"/>
</dbReference>
<protein>
    <recommendedName>
        <fullName evidence="4 11">Adenosine kinase</fullName>
        <shortName evidence="11">AK</shortName>
        <ecNumber evidence="4 11">2.7.1.20</ecNumber>
    </recommendedName>
    <alternativeName>
        <fullName evidence="11">Adenosine 5'-phosphotransferase</fullName>
    </alternativeName>
</protein>
<dbReference type="PANTHER" id="PTHR45769">
    <property type="entry name" value="ADENOSINE KINASE"/>
    <property type="match status" value="1"/>
</dbReference>
<accession>A0A1D1ZYJ1</accession>
<dbReference type="FunFam" id="3.40.1190.20:FF:000006">
    <property type="entry name" value="Adenosine kinase 2"/>
    <property type="match status" value="1"/>
</dbReference>
<dbReference type="GO" id="GO:0006166">
    <property type="term" value="P:purine ribonucleoside salvage"/>
    <property type="evidence" value="ECO:0007669"/>
    <property type="project" value="UniProtKB-KW"/>
</dbReference>
<gene>
    <name evidence="13" type="ORF">g.8387</name>
</gene>
<dbReference type="GO" id="GO:0005524">
    <property type="term" value="F:ATP binding"/>
    <property type="evidence" value="ECO:0007669"/>
    <property type="project" value="UniProtKB-UniRule"/>
</dbReference>
<evidence type="ECO:0000256" key="7">
    <source>
        <dbReference type="ARBA" id="ARBA00022741"/>
    </source>
</evidence>
<evidence type="ECO:0000256" key="6">
    <source>
        <dbReference type="ARBA" id="ARBA00022726"/>
    </source>
</evidence>
<keyword evidence="8 11" id="KW-0418">Kinase</keyword>
<comment type="function">
    <text evidence="11">ATP dependent phosphorylation of adenosine and other related nucleoside analogs to monophosphate derivatives.</text>
</comment>
<keyword evidence="6 11" id="KW-0660">Purine salvage</keyword>
<dbReference type="Gene3D" id="3.40.1190.20">
    <property type="match status" value="1"/>
</dbReference>
<dbReference type="EMBL" id="GDKF01006691">
    <property type="protein sequence ID" value="JAT71931.1"/>
    <property type="molecule type" value="Transcribed_RNA"/>
</dbReference>
<keyword evidence="11" id="KW-0460">Magnesium</keyword>
<evidence type="ECO:0000256" key="5">
    <source>
        <dbReference type="ARBA" id="ARBA00022679"/>
    </source>
</evidence>
<dbReference type="EC" id="2.7.1.20" evidence="4 11"/>
<dbReference type="PROSITE" id="PS00584">
    <property type="entry name" value="PFKB_KINASES_2"/>
    <property type="match status" value="1"/>
</dbReference>
<evidence type="ECO:0000256" key="11">
    <source>
        <dbReference type="RuleBase" id="RU368116"/>
    </source>
</evidence>
<dbReference type="GO" id="GO:0006144">
    <property type="term" value="P:purine nucleobase metabolic process"/>
    <property type="evidence" value="ECO:0007669"/>
    <property type="project" value="TreeGrafter"/>
</dbReference>
<evidence type="ECO:0000256" key="9">
    <source>
        <dbReference type="ARBA" id="ARBA00022840"/>
    </source>
</evidence>
<dbReference type="GO" id="GO:0004001">
    <property type="term" value="F:adenosine kinase activity"/>
    <property type="evidence" value="ECO:0007669"/>
    <property type="project" value="UniProtKB-UniRule"/>
</dbReference>
<evidence type="ECO:0000256" key="1">
    <source>
        <dbReference type="ARBA" id="ARBA00001946"/>
    </source>
</evidence>
<dbReference type="Pfam" id="PF00294">
    <property type="entry name" value="PfkB"/>
    <property type="match status" value="1"/>
</dbReference>
<evidence type="ECO:0000256" key="4">
    <source>
        <dbReference type="ARBA" id="ARBA00012119"/>
    </source>
</evidence>
<dbReference type="GO" id="GO:0005829">
    <property type="term" value="C:cytosol"/>
    <property type="evidence" value="ECO:0007669"/>
    <property type="project" value="TreeGrafter"/>
</dbReference>
<dbReference type="PANTHER" id="PTHR45769:SF3">
    <property type="entry name" value="ADENOSINE KINASE"/>
    <property type="match status" value="1"/>
</dbReference>
<dbReference type="InterPro" id="IPR011611">
    <property type="entry name" value="PfkB_dom"/>
</dbReference>
<comment type="pathway">
    <text evidence="2 11">Purine metabolism; AMP biosynthesis via salvage pathway; AMP from adenosine: step 1/1.</text>
</comment>
<evidence type="ECO:0000256" key="10">
    <source>
        <dbReference type="PIRSR" id="PIRSR601805-1"/>
    </source>
</evidence>
<dbReference type="GO" id="GO:0044209">
    <property type="term" value="P:AMP salvage"/>
    <property type="evidence" value="ECO:0007669"/>
    <property type="project" value="UniProtKB-UniRule"/>
</dbReference>
<comment type="cofactor">
    <cofactor evidence="1 11">
        <name>Mg(2+)</name>
        <dbReference type="ChEBI" id="CHEBI:18420"/>
    </cofactor>
</comment>
<keyword evidence="9 11" id="KW-0067">ATP-binding</keyword>
<feature type="active site" description="Proton acceptor" evidence="10">
    <location>
        <position position="341"/>
    </location>
</feature>
<dbReference type="PRINTS" id="PR00989">
    <property type="entry name" value="ADENOKINASE"/>
</dbReference>
<comment type="similarity">
    <text evidence="3 11">Belongs to the carbohydrate kinase PfkB family.</text>
</comment>
<proteinExistence type="inferred from homology"/>
<dbReference type="AlphaFoldDB" id="A0A1D1ZYJ1"/>
<evidence type="ECO:0000256" key="8">
    <source>
        <dbReference type="ARBA" id="ARBA00022777"/>
    </source>
</evidence>
<reference evidence="13" key="1">
    <citation type="submission" date="2015-08" db="EMBL/GenBank/DDBJ databases">
        <authorList>
            <person name="Babu N.S."/>
            <person name="Beckwith C.J."/>
            <person name="Beseler K.G."/>
            <person name="Brison A."/>
            <person name="Carone J.V."/>
            <person name="Caskin T.P."/>
            <person name="Diamond M."/>
            <person name="Durham M.E."/>
            <person name="Foxe J.M."/>
            <person name="Go M."/>
            <person name="Henderson B.A."/>
            <person name="Jones I.B."/>
            <person name="McGettigan J.A."/>
            <person name="Micheletti S.J."/>
            <person name="Nasrallah M.E."/>
            <person name="Ortiz D."/>
            <person name="Piller C.R."/>
            <person name="Privatt S.R."/>
            <person name="Schneider S.L."/>
            <person name="Sharp S."/>
            <person name="Smith T.C."/>
            <person name="Stanton J.D."/>
            <person name="Ullery H.E."/>
            <person name="Wilson R.J."/>
            <person name="Serrano M.G."/>
            <person name="Buck G."/>
            <person name="Lee V."/>
            <person name="Wang Y."/>
            <person name="Carvalho R."/>
            <person name="Voegtly L."/>
            <person name="Shi R."/>
            <person name="Duckworth R."/>
            <person name="Johnson A."/>
            <person name="Loviza R."/>
            <person name="Walstead R."/>
            <person name="Shah Z."/>
            <person name="Kiflezghi M."/>
            <person name="Wade K."/>
            <person name="Ball S.L."/>
            <person name="Bradley K.W."/>
            <person name="Asai D.J."/>
            <person name="Bowman C.A."/>
            <person name="Russell D.A."/>
            <person name="Pope W.H."/>
            <person name="Jacobs-Sera D."/>
            <person name="Hendrix R.W."/>
            <person name="Hatfull G.F."/>
        </authorList>
    </citation>
    <scope>NUCLEOTIDE SEQUENCE</scope>
</reference>
<name>A0A1D1ZYJ1_AUXPR</name>
<evidence type="ECO:0000256" key="2">
    <source>
        <dbReference type="ARBA" id="ARBA00004801"/>
    </source>
</evidence>
<dbReference type="SUPFAM" id="SSF53613">
    <property type="entry name" value="Ribokinase-like"/>
    <property type="match status" value="1"/>
</dbReference>
<dbReference type="CDD" id="cd01168">
    <property type="entry name" value="adenosine_kinase"/>
    <property type="match status" value="1"/>
</dbReference>
<keyword evidence="7 11" id="KW-0547">Nucleotide-binding</keyword>
<evidence type="ECO:0000259" key="12">
    <source>
        <dbReference type="Pfam" id="PF00294"/>
    </source>
</evidence>
<keyword evidence="5 11" id="KW-0808">Transferase</keyword>
<dbReference type="InterPro" id="IPR001805">
    <property type="entry name" value="Adenokinase"/>
</dbReference>
<dbReference type="InterPro" id="IPR029056">
    <property type="entry name" value="Ribokinase-like"/>
</dbReference>
<dbReference type="UniPathway" id="UPA00588">
    <property type="reaction ID" value="UER00659"/>
</dbReference>
<evidence type="ECO:0000313" key="13">
    <source>
        <dbReference type="EMBL" id="JAT71931.1"/>
    </source>
</evidence>
<dbReference type="GO" id="GO:0005634">
    <property type="term" value="C:nucleus"/>
    <property type="evidence" value="ECO:0007669"/>
    <property type="project" value="TreeGrafter"/>
</dbReference>
<comment type="catalytic activity">
    <reaction evidence="11">
        <text>adenosine + ATP = AMP + ADP + H(+)</text>
        <dbReference type="Rhea" id="RHEA:20824"/>
        <dbReference type="ChEBI" id="CHEBI:15378"/>
        <dbReference type="ChEBI" id="CHEBI:16335"/>
        <dbReference type="ChEBI" id="CHEBI:30616"/>
        <dbReference type="ChEBI" id="CHEBI:456215"/>
        <dbReference type="ChEBI" id="CHEBI:456216"/>
        <dbReference type="EC" id="2.7.1.20"/>
    </reaction>
</comment>
<evidence type="ECO:0000256" key="3">
    <source>
        <dbReference type="ARBA" id="ARBA00010688"/>
    </source>
</evidence>
<feature type="domain" description="Carbohydrate kinase PfkB" evidence="12">
    <location>
        <begin position="79"/>
        <end position="380"/>
    </location>
</feature>
<sequence>MLRRVSTLASQGCGGGPRRGFAILGGFATELIKRYGDPTATKMAGLQGVLLGMGNPLLDISAVVDQAMLDKYKLKLGNQILAEEEHLPLFKELTDEHKPAFIAGGATQNSIRIAQWMLQVPGATTYMGSVGKDEYGSILAAAAAKDGVQVRYHVDPEVPTGTCAACIVGGERSLVANLAAANNYKIDHLLKPENWAAVEAARVIYSAGFFITVSPDSMLKVAQHAAANDKQYALNISAPFIVEVPPFRAALNQLLPYVDFLFGNETEARAYAAAAEWGTEDVEEIALRISRLPKENGARPRTVIFTQGADPTVVAVHGKVALFPVVRLPAEKLVDTNGAGDSFVGGFLSQLVAGKGVEEGVRAGHYAASIVVQRSGCTFPDLPYNFSWA</sequence>
<dbReference type="InterPro" id="IPR002173">
    <property type="entry name" value="Carboh/pur_kinase_PfkB_CS"/>
</dbReference>
<organism evidence="13">
    <name type="scientific">Auxenochlorella protothecoides</name>
    <name type="common">Green microalga</name>
    <name type="synonym">Chlorella protothecoides</name>
    <dbReference type="NCBI Taxonomy" id="3075"/>
    <lineage>
        <taxon>Eukaryota</taxon>
        <taxon>Viridiplantae</taxon>
        <taxon>Chlorophyta</taxon>
        <taxon>core chlorophytes</taxon>
        <taxon>Trebouxiophyceae</taxon>
        <taxon>Chlorellales</taxon>
        <taxon>Chlorellaceae</taxon>
        <taxon>Auxenochlorella</taxon>
    </lineage>
</organism>